<feature type="transmembrane region" description="Helical" evidence="6">
    <location>
        <begin position="29"/>
        <end position="48"/>
    </location>
</feature>
<evidence type="ECO:0000256" key="4">
    <source>
        <dbReference type="ARBA" id="ARBA00023136"/>
    </source>
</evidence>
<feature type="transmembrane region" description="Helical" evidence="6">
    <location>
        <begin position="287"/>
        <end position="308"/>
    </location>
</feature>
<dbReference type="Pfam" id="PF07690">
    <property type="entry name" value="MFS_1"/>
    <property type="match status" value="1"/>
</dbReference>
<accession>A0ABD0LQM6</accession>
<dbReference type="InterPro" id="IPR050382">
    <property type="entry name" value="MFS_Na/Anion_cotransporter"/>
</dbReference>
<protein>
    <recommendedName>
        <fullName evidence="7">Major facilitator superfamily (MFS) profile domain-containing protein</fullName>
    </recommendedName>
</protein>
<evidence type="ECO:0000256" key="6">
    <source>
        <dbReference type="SAM" id="Phobius"/>
    </source>
</evidence>
<dbReference type="FunFam" id="1.20.1250.20:FF:000532">
    <property type="entry name" value="SLC (SoLute Carrier) homolog"/>
    <property type="match status" value="1"/>
</dbReference>
<dbReference type="InterPro" id="IPR036259">
    <property type="entry name" value="MFS_trans_sf"/>
</dbReference>
<feature type="domain" description="Major facilitator superfamily (MFS) profile" evidence="7">
    <location>
        <begin position="34"/>
        <end position="485"/>
    </location>
</feature>
<keyword evidence="2 6" id="KW-0812">Transmembrane</keyword>
<feature type="region of interest" description="Disordered" evidence="5">
    <location>
        <begin position="546"/>
        <end position="587"/>
    </location>
</feature>
<dbReference type="InterPro" id="IPR020846">
    <property type="entry name" value="MFS_dom"/>
</dbReference>
<evidence type="ECO:0000256" key="3">
    <source>
        <dbReference type="ARBA" id="ARBA00022989"/>
    </source>
</evidence>
<dbReference type="PANTHER" id="PTHR11662">
    <property type="entry name" value="SOLUTE CARRIER FAMILY 17"/>
    <property type="match status" value="1"/>
</dbReference>
<feature type="transmembrane region" description="Helical" evidence="6">
    <location>
        <begin position="125"/>
        <end position="144"/>
    </location>
</feature>
<comment type="subcellular location">
    <subcellularLocation>
        <location evidence="1">Membrane</location>
        <topology evidence="1">Multi-pass membrane protein</topology>
    </subcellularLocation>
</comment>
<dbReference type="GO" id="GO:0016020">
    <property type="term" value="C:membrane"/>
    <property type="evidence" value="ECO:0007669"/>
    <property type="project" value="UniProtKB-SubCell"/>
</dbReference>
<comment type="caution">
    <text evidence="8">The sequence shown here is derived from an EMBL/GenBank/DDBJ whole genome shotgun (WGS) entry which is preliminary data.</text>
</comment>
<dbReference type="AlphaFoldDB" id="A0ABD0LQM6"/>
<evidence type="ECO:0000259" key="7">
    <source>
        <dbReference type="PROSITE" id="PS50850"/>
    </source>
</evidence>
<evidence type="ECO:0000256" key="5">
    <source>
        <dbReference type="SAM" id="MobiDB-lite"/>
    </source>
</evidence>
<gene>
    <name evidence="8" type="ORF">BaRGS_00006961</name>
</gene>
<feature type="transmembrane region" description="Helical" evidence="6">
    <location>
        <begin position="423"/>
        <end position="447"/>
    </location>
</feature>
<feature type="transmembrane region" description="Helical" evidence="6">
    <location>
        <begin position="393"/>
        <end position="411"/>
    </location>
</feature>
<dbReference type="PANTHER" id="PTHR11662:SF399">
    <property type="entry name" value="FI19708P1-RELATED"/>
    <property type="match status" value="1"/>
</dbReference>
<evidence type="ECO:0000256" key="1">
    <source>
        <dbReference type="ARBA" id="ARBA00004141"/>
    </source>
</evidence>
<evidence type="ECO:0000313" key="9">
    <source>
        <dbReference type="Proteomes" id="UP001519460"/>
    </source>
</evidence>
<name>A0ABD0LQM6_9CAEN</name>
<keyword evidence="4 6" id="KW-0472">Membrane</keyword>
<reference evidence="8 9" key="1">
    <citation type="journal article" date="2023" name="Sci. Data">
        <title>Genome assembly of the Korean intertidal mud-creeper Batillaria attramentaria.</title>
        <authorList>
            <person name="Patra A.K."/>
            <person name="Ho P.T."/>
            <person name="Jun S."/>
            <person name="Lee S.J."/>
            <person name="Kim Y."/>
            <person name="Won Y.J."/>
        </authorList>
    </citation>
    <scope>NUCLEOTIDE SEQUENCE [LARGE SCALE GENOMIC DNA]</scope>
    <source>
        <strain evidence="8">Wonlab-2016</strain>
    </source>
</reference>
<feature type="transmembrane region" description="Helical" evidence="6">
    <location>
        <begin position="218"/>
        <end position="241"/>
    </location>
</feature>
<evidence type="ECO:0000313" key="8">
    <source>
        <dbReference type="EMBL" id="KAK7501875.1"/>
    </source>
</evidence>
<organism evidence="8 9">
    <name type="scientific">Batillaria attramentaria</name>
    <dbReference type="NCBI Taxonomy" id="370345"/>
    <lineage>
        <taxon>Eukaryota</taxon>
        <taxon>Metazoa</taxon>
        <taxon>Spiralia</taxon>
        <taxon>Lophotrochozoa</taxon>
        <taxon>Mollusca</taxon>
        <taxon>Gastropoda</taxon>
        <taxon>Caenogastropoda</taxon>
        <taxon>Sorbeoconcha</taxon>
        <taxon>Cerithioidea</taxon>
        <taxon>Batillariidae</taxon>
        <taxon>Batillaria</taxon>
    </lineage>
</organism>
<feature type="compositionally biased region" description="Low complexity" evidence="5">
    <location>
        <begin position="548"/>
        <end position="560"/>
    </location>
</feature>
<dbReference type="InterPro" id="IPR011701">
    <property type="entry name" value="MFS"/>
</dbReference>
<dbReference type="PROSITE" id="PS50850">
    <property type="entry name" value="MFS"/>
    <property type="match status" value="1"/>
</dbReference>
<keyword evidence="3 6" id="KW-1133">Transmembrane helix</keyword>
<dbReference type="Gene3D" id="1.20.1250.20">
    <property type="entry name" value="MFS general substrate transporter like domains"/>
    <property type="match status" value="2"/>
</dbReference>
<evidence type="ECO:0000256" key="2">
    <source>
        <dbReference type="ARBA" id="ARBA00022692"/>
    </source>
</evidence>
<feature type="transmembrane region" description="Helical" evidence="6">
    <location>
        <begin position="156"/>
        <end position="177"/>
    </location>
</feature>
<keyword evidence="9" id="KW-1185">Reference proteome</keyword>
<dbReference type="Proteomes" id="UP001519460">
    <property type="component" value="Unassembled WGS sequence"/>
</dbReference>
<sequence>MEAGECKETDRLLQPSRIPQKIQPVKLCLSYRLLVTFLCMGGMIMCFANQSSMGSAMVCMTLDPPVVFANNTTVIPPSANASLNPYKFYWDKTTQGWVHSSLFVGYYISQLPSGILATRYGGRRVALFGLFFSSAGQLLTPVAASAGVPVLCTVRALAGFASGFIYAPVFGVLANWVPQAESSLLFGLTGTGMELGAVISFGLSALCCQLDVMGGWPLTFYSIGGLGMLMTVGFACLVSDLPSQNKRIGRRERLYIERAVGAAGGHGHKKKTDADAPLTRKIPIKSILTSGPVLAIVVAQIGSDWLYYQLITVQPSFMQEILKLDETTINLLTGLPFLAIIPAIYVAGTLADFLRDRRILSTTATRKLADFLCKIFPGGILVSFGFLQPGQEALYIILYVLACILMAFSYVSWITNPVDLSPAYTGFIASVCETGAMWIAIAVPILIENITKDKTAEEWRTVFYITGGLQLATFIFYLIFGSSELQPWGRPDDMPPITVTCKAADDDDKIAIVAASTRNERRSRSRVRPSSPVYASDSEVGRIRMYRSRSMPRSSVRPSSAAPEINANRDKFDEETEADYGTLEKTM</sequence>
<feature type="transmembrane region" description="Helical" evidence="6">
    <location>
        <begin position="328"/>
        <end position="347"/>
    </location>
</feature>
<feature type="transmembrane region" description="Helical" evidence="6">
    <location>
        <begin position="184"/>
        <end position="206"/>
    </location>
</feature>
<feature type="transmembrane region" description="Helical" evidence="6">
    <location>
        <begin position="459"/>
        <end position="480"/>
    </location>
</feature>
<dbReference type="SUPFAM" id="SSF103473">
    <property type="entry name" value="MFS general substrate transporter"/>
    <property type="match status" value="1"/>
</dbReference>
<proteinExistence type="predicted"/>
<dbReference type="EMBL" id="JACVVK020000029">
    <property type="protein sequence ID" value="KAK7501875.1"/>
    <property type="molecule type" value="Genomic_DNA"/>
</dbReference>